<dbReference type="GeneID" id="85318868"/>
<proteinExistence type="predicted"/>
<protein>
    <recommendedName>
        <fullName evidence="6">RRM domain-containing protein</fullName>
    </recommendedName>
</protein>
<dbReference type="EMBL" id="JAUIRO010000007">
    <property type="protein sequence ID" value="KAK0706803.1"/>
    <property type="molecule type" value="Genomic_DNA"/>
</dbReference>
<organism evidence="7 8">
    <name type="scientific">Lasiosphaeria miniovina</name>
    <dbReference type="NCBI Taxonomy" id="1954250"/>
    <lineage>
        <taxon>Eukaryota</taxon>
        <taxon>Fungi</taxon>
        <taxon>Dikarya</taxon>
        <taxon>Ascomycota</taxon>
        <taxon>Pezizomycotina</taxon>
        <taxon>Sordariomycetes</taxon>
        <taxon>Sordariomycetidae</taxon>
        <taxon>Sordariales</taxon>
        <taxon>Lasiosphaeriaceae</taxon>
        <taxon>Lasiosphaeria</taxon>
    </lineage>
</organism>
<dbReference type="Gene3D" id="3.30.70.330">
    <property type="match status" value="1"/>
</dbReference>
<dbReference type="GO" id="GO:0005730">
    <property type="term" value="C:nucleolus"/>
    <property type="evidence" value="ECO:0007669"/>
    <property type="project" value="UniProtKB-SubCell"/>
</dbReference>
<sequence length="215" mass="24064">LDAEKDEDEEMDDETQALVDTLDGDDDSDSEEPASSDAFKTGQSVGKIPKSKKSAESKSKSGKPGVMYLGRLPHGFYEHELREYFSQFGAISKLRVVRNKKTGASRHRAFIEFDDAEVADIAARTMDKYLLFGHILAAKFVAPAQVHPNLFKGSNRRFKVIPWNKMAGKQLERALPESKWAAKVTKEEKRRAARAEKLKAIGYEFESPKLKAAEA</sequence>
<feature type="region of interest" description="Disordered" evidence="5">
    <location>
        <begin position="1"/>
        <end position="64"/>
    </location>
</feature>
<keyword evidence="2 4" id="KW-0694">RNA-binding</keyword>
<dbReference type="InterPro" id="IPR012677">
    <property type="entry name" value="Nucleotide-bd_a/b_plait_sf"/>
</dbReference>
<name>A0AA40DNX8_9PEZI</name>
<evidence type="ECO:0000256" key="5">
    <source>
        <dbReference type="SAM" id="MobiDB-lite"/>
    </source>
</evidence>
<keyword evidence="8" id="KW-1185">Reference proteome</keyword>
<evidence type="ECO:0000313" key="8">
    <source>
        <dbReference type="Proteomes" id="UP001172101"/>
    </source>
</evidence>
<dbReference type="InterPro" id="IPR000504">
    <property type="entry name" value="RRM_dom"/>
</dbReference>
<dbReference type="InterPro" id="IPR035979">
    <property type="entry name" value="RBD_domain_sf"/>
</dbReference>
<dbReference type="CDD" id="cd12307">
    <property type="entry name" value="RRM_NIFK_like"/>
    <property type="match status" value="1"/>
</dbReference>
<evidence type="ECO:0000256" key="2">
    <source>
        <dbReference type="ARBA" id="ARBA00022884"/>
    </source>
</evidence>
<evidence type="ECO:0000313" key="7">
    <source>
        <dbReference type="EMBL" id="KAK0706803.1"/>
    </source>
</evidence>
<dbReference type="SMART" id="SM00360">
    <property type="entry name" value="RRM"/>
    <property type="match status" value="1"/>
</dbReference>
<dbReference type="GO" id="GO:0003723">
    <property type="term" value="F:RNA binding"/>
    <property type="evidence" value="ECO:0007669"/>
    <property type="project" value="UniProtKB-UniRule"/>
</dbReference>
<reference evidence="7" key="1">
    <citation type="submission" date="2023-06" db="EMBL/GenBank/DDBJ databases">
        <title>Genome-scale phylogeny and comparative genomics of the fungal order Sordariales.</title>
        <authorList>
            <consortium name="Lawrence Berkeley National Laboratory"/>
            <person name="Hensen N."/>
            <person name="Bonometti L."/>
            <person name="Westerberg I."/>
            <person name="Brannstrom I.O."/>
            <person name="Guillou S."/>
            <person name="Cros-Aarteil S."/>
            <person name="Calhoun S."/>
            <person name="Haridas S."/>
            <person name="Kuo A."/>
            <person name="Mondo S."/>
            <person name="Pangilinan J."/>
            <person name="Riley R."/>
            <person name="LaButti K."/>
            <person name="Andreopoulos B."/>
            <person name="Lipzen A."/>
            <person name="Chen C."/>
            <person name="Yanf M."/>
            <person name="Daum C."/>
            <person name="Ng V."/>
            <person name="Clum A."/>
            <person name="Steindorff A."/>
            <person name="Ohm R."/>
            <person name="Martin F."/>
            <person name="Silar P."/>
            <person name="Natvig D."/>
            <person name="Lalanne C."/>
            <person name="Gautier V."/>
            <person name="Ament-velasquez S.L."/>
            <person name="Kruys A."/>
            <person name="Hutchinson M.I."/>
            <person name="Powell A.J."/>
            <person name="Barry K."/>
            <person name="Miller A.N."/>
            <person name="Grigoriev I.V."/>
            <person name="Debuchy R."/>
            <person name="Gladieux P."/>
            <person name="Thoren M.H."/>
            <person name="Johannesson H."/>
        </authorList>
    </citation>
    <scope>NUCLEOTIDE SEQUENCE</scope>
    <source>
        <strain evidence="7">SMH2392-1A</strain>
    </source>
</reference>
<comment type="caution">
    <text evidence="7">The sequence shown here is derived from an EMBL/GenBank/DDBJ whole genome shotgun (WGS) entry which is preliminary data.</text>
</comment>
<feature type="compositionally biased region" description="Acidic residues" evidence="5">
    <location>
        <begin position="22"/>
        <end position="34"/>
    </location>
</feature>
<evidence type="ECO:0000256" key="1">
    <source>
        <dbReference type="ARBA" id="ARBA00004604"/>
    </source>
</evidence>
<dbReference type="Proteomes" id="UP001172101">
    <property type="component" value="Unassembled WGS sequence"/>
</dbReference>
<evidence type="ECO:0000259" key="6">
    <source>
        <dbReference type="PROSITE" id="PS50102"/>
    </source>
</evidence>
<feature type="non-terminal residue" evidence="7">
    <location>
        <position position="215"/>
    </location>
</feature>
<gene>
    <name evidence="7" type="ORF">B0T26DRAFT_595466</name>
</gene>
<dbReference type="RefSeq" id="XP_060291897.1">
    <property type="nucleotide sequence ID" value="XM_060435598.1"/>
</dbReference>
<keyword evidence="3" id="KW-0539">Nucleus</keyword>
<feature type="compositionally biased region" description="Acidic residues" evidence="5">
    <location>
        <begin position="1"/>
        <end position="15"/>
    </location>
</feature>
<evidence type="ECO:0000256" key="4">
    <source>
        <dbReference type="PROSITE-ProRule" id="PRU00176"/>
    </source>
</evidence>
<feature type="non-terminal residue" evidence="7">
    <location>
        <position position="1"/>
    </location>
</feature>
<evidence type="ECO:0000256" key="3">
    <source>
        <dbReference type="ARBA" id="ARBA00023242"/>
    </source>
</evidence>
<feature type="domain" description="RRM" evidence="6">
    <location>
        <begin position="65"/>
        <end position="143"/>
    </location>
</feature>
<dbReference type="PROSITE" id="PS50102">
    <property type="entry name" value="RRM"/>
    <property type="match status" value="1"/>
</dbReference>
<dbReference type="AlphaFoldDB" id="A0AA40DNX8"/>
<comment type="subcellular location">
    <subcellularLocation>
        <location evidence="1">Nucleus</location>
        <location evidence="1">Nucleolus</location>
    </subcellularLocation>
</comment>
<accession>A0AA40DNX8</accession>
<dbReference type="Pfam" id="PF00076">
    <property type="entry name" value="RRM_1"/>
    <property type="match status" value="1"/>
</dbReference>
<dbReference type="SUPFAM" id="SSF54928">
    <property type="entry name" value="RNA-binding domain, RBD"/>
    <property type="match status" value="1"/>
</dbReference>
<dbReference type="PANTHER" id="PTHR46754">
    <property type="entry name" value="MKI67 FHA DOMAIN-INTERACTING NUCLEOLAR PHOSPHOPROTEIN"/>
    <property type="match status" value="1"/>
</dbReference>